<evidence type="ECO:0000313" key="7">
    <source>
        <dbReference type="EMBL" id="QIK72859.1"/>
    </source>
</evidence>
<dbReference type="Pfam" id="PF05977">
    <property type="entry name" value="MFS_3"/>
    <property type="match status" value="1"/>
</dbReference>
<keyword evidence="3" id="KW-1003">Cell membrane</keyword>
<evidence type="ECO:0000256" key="3">
    <source>
        <dbReference type="ARBA" id="ARBA00022475"/>
    </source>
</evidence>
<dbReference type="AlphaFoldDB" id="A0A6G7Y819"/>
<comment type="subcellular location">
    <subcellularLocation>
        <location evidence="1">Cell membrane</location>
        <topology evidence="1">Multi-pass membrane protein</topology>
    </subcellularLocation>
</comment>
<evidence type="ECO:0000256" key="4">
    <source>
        <dbReference type="ARBA" id="ARBA00022692"/>
    </source>
</evidence>
<evidence type="ECO:0000256" key="6">
    <source>
        <dbReference type="ARBA" id="ARBA00023136"/>
    </source>
</evidence>
<dbReference type="RefSeq" id="WP_166233933.1">
    <property type="nucleotide sequence ID" value="NZ_CP049865.1"/>
</dbReference>
<evidence type="ECO:0000313" key="8">
    <source>
        <dbReference type="Proteomes" id="UP000501058"/>
    </source>
</evidence>
<dbReference type="InterPro" id="IPR036259">
    <property type="entry name" value="MFS_trans_sf"/>
</dbReference>
<dbReference type="PANTHER" id="PTHR23513:SF11">
    <property type="entry name" value="STAPHYLOFERRIN A TRANSPORTER"/>
    <property type="match status" value="1"/>
</dbReference>
<sequence length="90" mass="10047">MKLRSKEPRDDRLPVFASLSVHNYRRYFFGAMISNNGTWMQRIAQDWLVFELTGGSGLAVGITMALQFGPMLVLGLYGGVLADRYPSADC</sequence>
<organism evidence="7 8">
    <name type="scientific">Propioniciclava coleopterorum</name>
    <dbReference type="NCBI Taxonomy" id="2714937"/>
    <lineage>
        <taxon>Bacteria</taxon>
        <taxon>Bacillati</taxon>
        <taxon>Actinomycetota</taxon>
        <taxon>Actinomycetes</taxon>
        <taxon>Propionibacteriales</taxon>
        <taxon>Propionibacteriaceae</taxon>
        <taxon>Propioniciclava</taxon>
    </lineage>
</organism>
<evidence type="ECO:0000256" key="2">
    <source>
        <dbReference type="ARBA" id="ARBA00022448"/>
    </source>
</evidence>
<dbReference type="SUPFAM" id="SSF103473">
    <property type="entry name" value="MFS general substrate transporter"/>
    <property type="match status" value="1"/>
</dbReference>
<dbReference type="EMBL" id="CP049865">
    <property type="protein sequence ID" value="QIK72859.1"/>
    <property type="molecule type" value="Genomic_DNA"/>
</dbReference>
<dbReference type="InterPro" id="IPR010290">
    <property type="entry name" value="TM_effector"/>
</dbReference>
<dbReference type="Proteomes" id="UP000501058">
    <property type="component" value="Chromosome"/>
</dbReference>
<keyword evidence="8" id="KW-1185">Reference proteome</keyword>
<dbReference type="PANTHER" id="PTHR23513">
    <property type="entry name" value="INTEGRAL MEMBRANE EFFLUX PROTEIN-RELATED"/>
    <property type="match status" value="1"/>
</dbReference>
<name>A0A6G7Y819_9ACTN</name>
<dbReference type="KEGG" id="prv:G7070_11990"/>
<keyword evidence="2" id="KW-0813">Transport</keyword>
<keyword evidence="5" id="KW-1133">Transmembrane helix</keyword>
<proteinExistence type="predicted"/>
<reference evidence="7 8" key="1">
    <citation type="submission" date="2020-03" db="EMBL/GenBank/DDBJ databases">
        <title>Propioniciclava sp. nov., isolated from Hydrophilus acuminatus.</title>
        <authorList>
            <person name="Hyun D.-W."/>
            <person name="Bae J.-W."/>
        </authorList>
    </citation>
    <scope>NUCLEOTIDE SEQUENCE [LARGE SCALE GENOMIC DNA]</scope>
    <source>
        <strain evidence="7 8">HDW11</strain>
    </source>
</reference>
<accession>A0A6G7Y819</accession>
<evidence type="ECO:0000256" key="5">
    <source>
        <dbReference type="ARBA" id="ARBA00022989"/>
    </source>
</evidence>
<gene>
    <name evidence="7" type="ORF">G7070_11990</name>
</gene>
<protein>
    <submittedName>
        <fullName evidence="7">MFS transporter</fullName>
    </submittedName>
</protein>
<keyword evidence="4" id="KW-0812">Transmembrane</keyword>
<keyword evidence="6" id="KW-0472">Membrane</keyword>
<dbReference type="GO" id="GO:0005886">
    <property type="term" value="C:plasma membrane"/>
    <property type="evidence" value="ECO:0007669"/>
    <property type="project" value="UniProtKB-SubCell"/>
</dbReference>
<evidence type="ECO:0000256" key="1">
    <source>
        <dbReference type="ARBA" id="ARBA00004651"/>
    </source>
</evidence>